<gene>
    <name evidence="1" type="ORF">B0A54_04923</name>
</gene>
<protein>
    <submittedName>
        <fullName evidence="1">Uncharacterized protein</fullName>
    </submittedName>
</protein>
<organism evidence="1 2">
    <name type="scientific">Friedmanniomyces endolithicus</name>
    <dbReference type="NCBI Taxonomy" id="329885"/>
    <lineage>
        <taxon>Eukaryota</taxon>
        <taxon>Fungi</taxon>
        <taxon>Dikarya</taxon>
        <taxon>Ascomycota</taxon>
        <taxon>Pezizomycotina</taxon>
        <taxon>Dothideomycetes</taxon>
        <taxon>Dothideomycetidae</taxon>
        <taxon>Mycosphaerellales</taxon>
        <taxon>Teratosphaeriaceae</taxon>
        <taxon>Friedmanniomyces</taxon>
    </lineage>
</organism>
<reference evidence="1 2" key="1">
    <citation type="submission" date="2017-03" db="EMBL/GenBank/DDBJ databases">
        <title>Genomes of endolithic fungi from Antarctica.</title>
        <authorList>
            <person name="Coleine C."/>
            <person name="Masonjones S."/>
            <person name="Stajich J.E."/>
        </authorList>
    </citation>
    <scope>NUCLEOTIDE SEQUENCE [LARGE SCALE GENOMIC DNA]</scope>
    <source>
        <strain evidence="1 2">CCFEE 5311</strain>
    </source>
</reference>
<dbReference type="EMBL" id="NAJP01000016">
    <property type="protein sequence ID" value="TKA44156.1"/>
    <property type="molecule type" value="Genomic_DNA"/>
</dbReference>
<accession>A0A4U0V877</accession>
<evidence type="ECO:0000313" key="1">
    <source>
        <dbReference type="EMBL" id="TKA44156.1"/>
    </source>
</evidence>
<proteinExistence type="predicted"/>
<dbReference type="Proteomes" id="UP000310066">
    <property type="component" value="Unassembled WGS sequence"/>
</dbReference>
<name>A0A4U0V877_9PEZI</name>
<comment type="caution">
    <text evidence="1">The sequence shown here is derived from an EMBL/GenBank/DDBJ whole genome shotgun (WGS) entry which is preliminary data.</text>
</comment>
<sequence length="111" mass="11998">MPLLLETLLETVAGRGPGSAVLDHLVNFGGGAGRLDEVGVHADEPGVELFDELRRELVDVVLVTLLLLEARLVEETLELVVEFVADVLAAIVEAVVVFKEPTKELLGMRLE</sequence>
<dbReference type="AlphaFoldDB" id="A0A4U0V877"/>
<evidence type="ECO:0000313" key="2">
    <source>
        <dbReference type="Proteomes" id="UP000310066"/>
    </source>
</evidence>